<accession>A0A223NVY3</accession>
<keyword evidence="2" id="KW-1185">Reference proteome</keyword>
<evidence type="ECO:0000313" key="1">
    <source>
        <dbReference type="EMBL" id="ASU33986.1"/>
    </source>
</evidence>
<sequence>MINQTIYIINTTKGELHLTITPIISKLPTGDFYETGVYKLTDGVTGMGEIAFDENRNEWTYDGIDELNWEEAAEVAAFIKNYKDPAGADPDALQS</sequence>
<dbReference type="EMBL" id="CP022743">
    <property type="protein sequence ID" value="ASU33986.1"/>
    <property type="molecule type" value="Genomic_DNA"/>
</dbReference>
<gene>
    <name evidence="1" type="ORF">MuYL_2094</name>
</gene>
<organism evidence="1 2">
    <name type="scientific">Mucilaginibacter xinganensis</name>
    <dbReference type="NCBI Taxonomy" id="1234841"/>
    <lineage>
        <taxon>Bacteria</taxon>
        <taxon>Pseudomonadati</taxon>
        <taxon>Bacteroidota</taxon>
        <taxon>Sphingobacteriia</taxon>
        <taxon>Sphingobacteriales</taxon>
        <taxon>Sphingobacteriaceae</taxon>
        <taxon>Mucilaginibacter</taxon>
    </lineage>
</organism>
<dbReference type="AlphaFoldDB" id="A0A223NVY3"/>
<protein>
    <submittedName>
        <fullName evidence="1">Uncharacterized protein</fullName>
    </submittedName>
</protein>
<evidence type="ECO:0000313" key="2">
    <source>
        <dbReference type="Proteomes" id="UP000215002"/>
    </source>
</evidence>
<dbReference type="OrthoDB" id="799527at2"/>
<reference evidence="1 2" key="1">
    <citation type="submission" date="2017-08" db="EMBL/GenBank/DDBJ databases">
        <title>Complete genome sequence of Mucilaginibacter sp. strain BJC16-A31.</title>
        <authorList>
            <consortium name="Henan University of Science and Technology"/>
            <person name="You X."/>
        </authorList>
    </citation>
    <scope>NUCLEOTIDE SEQUENCE [LARGE SCALE GENOMIC DNA]</scope>
    <source>
        <strain evidence="1 2">BJC16-A31</strain>
    </source>
</reference>
<dbReference type="KEGG" id="muc:MuYL_2094"/>
<dbReference type="Proteomes" id="UP000215002">
    <property type="component" value="Chromosome"/>
</dbReference>
<dbReference type="RefSeq" id="WP_094570386.1">
    <property type="nucleotide sequence ID" value="NZ_CP022743.1"/>
</dbReference>
<name>A0A223NVY3_9SPHI</name>
<proteinExistence type="predicted"/>